<evidence type="ECO:0000256" key="9">
    <source>
        <dbReference type="ARBA" id="ARBA00023268"/>
    </source>
</evidence>
<dbReference type="EMBL" id="JBBDHC010000003">
    <property type="protein sequence ID" value="MEJ1248752.1"/>
    <property type="molecule type" value="Genomic_DNA"/>
</dbReference>
<evidence type="ECO:0000256" key="4">
    <source>
        <dbReference type="ARBA" id="ARBA00022723"/>
    </source>
</evidence>
<dbReference type="NCBIfam" id="NF003937">
    <property type="entry name" value="PRK05446.1"/>
    <property type="match status" value="1"/>
</dbReference>
<keyword evidence="2 10" id="KW-0963">Cytoplasm</keyword>
<dbReference type="GO" id="GO:0004424">
    <property type="term" value="F:imidazoleglycerol-phosphate dehydratase activity"/>
    <property type="evidence" value="ECO:0007669"/>
    <property type="project" value="UniProtKB-UniRule"/>
</dbReference>
<feature type="binding site" evidence="10">
    <location>
        <position position="10"/>
    </location>
    <ligand>
        <name>Mg(2+)</name>
        <dbReference type="ChEBI" id="CHEBI:18420"/>
    </ligand>
</feature>
<dbReference type="HAMAP" id="MF_01022">
    <property type="entry name" value="Bifunc_HisB"/>
    <property type="match status" value="1"/>
</dbReference>
<evidence type="ECO:0000256" key="8">
    <source>
        <dbReference type="ARBA" id="ARBA00023239"/>
    </source>
</evidence>
<dbReference type="InterPro" id="IPR006549">
    <property type="entry name" value="HAD-SF_hydro_IIIA"/>
</dbReference>
<dbReference type="AlphaFoldDB" id="A0AAW9R2Y4"/>
<evidence type="ECO:0000256" key="1">
    <source>
        <dbReference type="ARBA" id="ARBA00005047"/>
    </source>
</evidence>
<evidence type="ECO:0000256" key="3">
    <source>
        <dbReference type="ARBA" id="ARBA00022605"/>
    </source>
</evidence>
<dbReference type="InterPro" id="IPR038494">
    <property type="entry name" value="IGPD_sf"/>
</dbReference>
<reference evidence="11 12" key="1">
    <citation type="journal article" date="2016" name="Antonie Van Leeuwenhoek">
        <title>Denitratimonas tolerans gen. nov., sp. nov., a denitrifying bacterium isolated from a bioreactor for tannery wastewater treatment.</title>
        <authorList>
            <person name="Han S.I."/>
            <person name="Kim J.O."/>
            <person name="Lee Y.R."/>
            <person name="Ekpeghere K.I."/>
            <person name="Koh S.C."/>
            <person name="Whang K.S."/>
        </authorList>
    </citation>
    <scope>NUCLEOTIDE SEQUENCE [LARGE SCALE GENOMIC DNA]</scope>
    <source>
        <strain evidence="11 12">KACC 17565</strain>
    </source>
</reference>
<evidence type="ECO:0000256" key="6">
    <source>
        <dbReference type="ARBA" id="ARBA00022842"/>
    </source>
</evidence>
<dbReference type="EC" id="4.2.1.19" evidence="10"/>
<protein>
    <recommendedName>
        <fullName evidence="10">Histidine biosynthesis bifunctional protein HisB</fullName>
    </recommendedName>
    <domain>
        <recommendedName>
            <fullName evidence="10">Histidinol-phosphatase</fullName>
            <ecNumber evidence="10">3.1.3.15</ecNumber>
        </recommendedName>
    </domain>
    <domain>
        <recommendedName>
            <fullName evidence="10">Imidazoleglycerol-phosphate dehydratase</fullName>
            <shortName evidence="10">IGPD</shortName>
            <ecNumber evidence="10">4.2.1.19</ecNumber>
        </recommendedName>
    </domain>
</protein>
<dbReference type="FunFam" id="3.30.230.40:FF:000001">
    <property type="entry name" value="Imidazoleglycerol-phosphate dehydratase HisB"/>
    <property type="match status" value="1"/>
</dbReference>
<dbReference type="Proteomes" id="UP001364472">
    <property type="component" value="Unassembled WGS sequence"/>
</dbReference>
<keyword evidence="4 10" id="KW-0479">Metal-binding</keyword>
<comment type="pathway">
    <text evidence="10">Amino-acid biosynthesis; L-histidine biosynthesis; L-histidine from 5-phospho-alpha-D-ribose 1-diphosphate: step 8/9.</text>
</comment>
<keyword evidence="3 10" id="KW-0028">Amino-acid biosynthesis</keyword>
<comment type="caution">
    <text evidence="11">The sequence shown here is derived from an EMBL/GenBank/DDBJ whole genome shotgun (WGS) entry which is preliminary data.</text>
</comment>
<dbReference type="CDD" id="cd07914">
    <property type="entry name" value="IGPD"/>
    <property type="match status" value="1"/>
</dbReference>
<evidence type="ECO:0000313" key="12">
    <source>
        <dbReference type="Proteomes" id="UP001364472"/>
    </source>
</evidence>
<dbReference type="EC" id="3.1.3.15" evidence="10"/>
<comment type="subcellular location">
    <subcellularLocation>
        <location evidence="10">Cytoplasm</location>
    </subcellularLocation>
</comment>
<dbReference type="PANTHER" id="PTHR23133">
    <property type="entry name" value="IMIDAZOLEGLYCEROL-PHOSPHATE DEHYDRATASE HIS7"/>
    <property type="match status" value="1"/>
</dbReference>
<keyword evidence="8 10" id="KW-0456">Lyase</keyword>
<comment type="similarity">
    <text evidence="10">In the N-terminal section; belongs to the histidinol-phosphatase family.</text>
</comment>
<organism evidence="11 12">
    <name type="scientific">Denitratimonas tolerans</name>
    <dbReference type="NCBI Taxonomy" id="1338420"/>
    <lineage>
        <taxon>Bacteria</taxon>
        <taxon>Pseudomonadati</taxon>
        <taxon>Pseudomonadota</taxon>
        <taxon>Gammaproteobacteria</taxon>
        <taxon>Lysobacterales</taxon>
        <taxon>Lysobacteraceae</taxon>
        <taxon>Denitratimonas</taxon>
    </lineage>
</organism>
<dbReference type="NCBIfam" id="TIGR01662">
    <property type="entry name" value="HAD-SF-IIIA"/>
    <property type="match status" value="1"/>
</dbReference>
<feature type="region of interest" description="Histidinol-phosphatase" evidence="10">
    <location>
        <begin position="1"/>
        <end position="164"/>
    </location>
</feature>
<dbReference type="PROSITE" id="PS00955">
    <property type="entry name" value="IGP_DEHYDRATASE_2"/>
    <property type="match status" value="1"/>
</dbReference>
<dbReference type="HAMAP" id="MF_00076">
    <property type="entry name" value="HisB"/>
    <property type="match status" value="1"/>
</dbReference>
<dbReference type="InterPro" id="IPR020568">
    <property type="entry name" value="Ribosomal_Su5_D2-typ_SF"/>
</dbReference>
<comment type="catalytic activity">
    <reaction evidence="10">
        <text>L-histidinol phosphate + H2O = L-histidinol + phosphate</text>
        <dbReference type="Rhea" id="RHEA:14465"/>
        <dbReference type="ChEBI" id="CHEBI:15377"/>
        <dbReference type="ChEBI" id="CHEBI:43474"/>
        <dbReference type="ChEBI" id="CHEBI:57699"/>
        <dbReference type="ChEBI" id="CHEBI:57980"/>
        <dbReference type="EC" id="3.1.3.15"/>
    </reaction>
</comment>
<keyword evidence="12" id="KW-1185">Reference proteome</keyword>
<dbReference type="InterPro" id="IPR023214">
    <property type="entry name" value="HAD_sf"/>
</dbReference>
<sequence length="372" mass="40613">MTRILFVDRDGTLIEEPEDCQIDAYDKLRFVPGVIPAMLRLRDAGFEFVMVTNQDGLGTASFPREDFIGPHELMMQVFSSQGIGFREVLIDESLPHENRPTRKPGIDLALHYLRDRSIDLAGSAMVGDRDTDIAFAANLGVRGFRLGPGLETWESIAHALVDAPRVAVVTRTTKETRIRVALDLDRVASDEISTGLGFFDHMLDQIGKHGGFCLALRCEGDLHVDEHHSVEDSALALGAALRQAIGDKRGIGRYGAAAEQAGEGGGEVDPLRGGIVLPMDESLARAALDFSGRPHFVFDGAFPRERVGDLPTELVPHFFASLCESAGLNLHLAVRGENAHHMVEACFKAFARALRQAIRREGRELPSTKGAL</sequence>
<dbReference type="SUPFAM" id="SSF56784">
    <property type="entry name" value="HAD-like"/>
    <property type="match status" value="1"/>
</dbReference>
<dbReference type="SUPFAM" id="SSF54211">
    <property type="entry name" value="Ribosomal protein S5 domain 2-like"/>
    <property type="match status" value="2"/>
</dbReference>
<name>A0AAW9R2Y4_9GAMM</name>
<dbReference type="NCBIfam" id="TIGR01656">
    <property type="entry name" value="Histidinol-ppas"/>
    <property type="match status" value="1"/>
</dbReference>
<dbReference type="InterPro" id="IPR020565">
    <property type="entry name" value="ImidazoleglycerP_deHydtase_CS"/>
</dbReference>
<evidence type="ECO:0000256" key="2">
    <source>
        <dbReference type="ARBA" id="ARBA00022490"/>
    </source>
</evidence>
<dbReference type="InterPro" id="IPR005954">
    <property type="entry name" value="HisB_N"/>
</dbReference>
<evidence type="ECO:0000256" key="10">
    <source>
        <dbReference type="HAMAP-Rule" id="MF_01022"/>
    </source>
</evidence>
<feature type="active site" description="Nucleophile" evidence="10">
    <location>
        <position position="8"/>
    </location>
</feature>
<comment type="similarity">
    <text evidence="10">In the C-terminal section; belongs to the imidazoleglycerol-phosphate dehydratase family.</text>
</comment>
<dbReference type="GO" id="GO:0004401">
    <property type="term" value="F:histidinol-phosphatase activity"/>
    <property type="evidence" value="ECO:0007669"/>
    <property type="project" value="UniProtKB-UniRule"/>
</dbReference>
<accession>A0AAW9R2Y4</accession>
<dbReference type="InterPro" id="IPR006543">
    <property type="entry name" value="Histidinol-phos"/>
</dbReference>
<dbReference type="GO" id="GO:0000105">
    <property type="term" value="P:L-histidine biosynthetic process"/>
    <property type="evidence" value="ECO:0007669"/>
    <property type="project" value="UniProtKB-UniRule"/>
</dbReference>
<dbReference type="InterPro" id="IPR000807">
    <property type="entry name" value="ImidazoleglycerolP_deHydtase"/>
</dbReference>
<dbReference type="NCBIfam" id="TIGR01261">
    <property type="entry name" value="hisB_Nterm"/>
    <property type="match status" value="1"/>
</dbReference>
<dbReference type="Pfam" id="PF13242">
    <property type="entry name" value="Hydrolase_like"/>
    <property type="match status" value="1"/>
</dbReference>
<dbReference type="RefSeq" id="WP_337334465.1">
    <property type="nucleotide sequence ID" value="NZ_JBBDHC010000003.1"/>
</dbReference>
<keyword evidence="7 10" id="KW-0368">Histidine biosynthesis</keyword>
<feature type="binding site" evidence="10">
    <location>
        <position position="8"/>
    </location>
    <ligand>
        <name>Mg(2+)</name>
        <dbReference type="ChEBI" id="CHEBI:18420"/>
    </ligand>
</feature>
<dbReference type="Gene3D" id="3.40.50.1000">
    <property type="entry name" value="HAD superfamily/HAD-like"/>
    <property type="match status" value="1"/>
</dbReference>
<keyword evidence="9 10" id="KW-0511">Multifunctional enzyme</keyword>
<feature type="region of interest" description="Imidazoleglycerol-phosphate dehydratase" evidence="10">
    <location>
        <begin position="165"/>
        <end position="372"/>
    </location>
</feature>
<dbReference type="PANTHER" id="PTHR23133:SF2">
    <property type="entry name" value="IMIDAZOLEGLYCEROL-PHOSPHATE DEHYDRATASE"/>
    <property type="match status" value="1"/>
</dbReference>
<feature type="active site" description="Proton donor" evidence="10">
    <location>
        <position position="10"/>
    </location>
</feature>
<dbReference type="GO" id="GO:0005737">
    <property type="term" value="C:cytoplasm"/>
    <property type="evidence" value="ECO:0007669"/>
    <property type="project" value="UniProtKB-SubCell"/>
</dbReference>
<evidence type="ECO:0000256" key="7">
    <source>
        <dbReference type="ARBA" id="ARBA00023102"/>
    </source>
</evidence>
<keyword evidence="5 10" id="KW-0378">Hydrolase</keyword>
<gene>
    <name evidence="10 11" type="primary">hisB</name>
    <name evidence="11" type="ORF">WB794_03550</name>
</gene>
<dbReference type="InterPro" id="IPR036412">
    <property type="entry name" value="HAD-like_sf"/>
</dbReference>
<dbReference type="GO" id="GO:0046872">
    <property type="term" value="F:metal ion binding"/>
    <property type="evidence" value="ECO:0007669"/>
    <property type="project" value="UniProtKB-KW"/>
</dbReference>
<dbReference type="Gene3D" id="3.30.230.40">
    <property type="entry name" value="Imidazole glycerol phosphate dehydratase, domain 1"/>
    <property type="match status" value="2"/>
</dbReference>
<keyword evidence="6 10" id="KW-0460">Magnesium</keyword>
<feature type="binding site" evidence="10">
    <location>
        <position position="128"/>
    </location>
    <ligand>
        <name>Mg(2+)</name>
        <dbReference type="ChEBI" id="CHEBI:18420"/>
    </ligand>
</feature>
<dbReference type="Pfam" id="PF00475">
    <property type="entry name" value="IGPD"/>
    <property type="match status" value="1"/>
</dbReference>
<comment type="cofactor">
    <cofactor evidence="10">
        <name>Mg(2+)</name>
        <dbReference type="ChEBI" id="CHEBI:18420"/>
    </cofactor>
</comment>
<dbReference type="InterPro" id="IPR020566">
    <property type="entry name" value="His_synth_bifunc_HisB"/>
</dbReference>
<evidence type="ECO:0000256" key="5">
    <source>
        <dbReference type="ARBA" id="ARBA00022801"/>
    </source>
</evidence>
<evidence type="ECO:0000313" key="11">
    <source>
        <dbReference type="EMBL" id="MEJ1248752.1"/>
    </source>
</evidence>
<comment type="caution">
    <text evidence="10">Lacks conserved residue(s) required for the propagation of feature annotation.</text>
</comment>
<comment type="pathway">
    <text evidence="1 10">Amino-acid biosynthesis; L-histidine biosynthesis; L-histidine from 5-phospho-alpha-D-ribose 1-diphosphate: step 6/9.</text>
</comment>
<comment type="catalytic activity">
    <reaction evidence="10">
        <text>D-erythro-1-(imidazol-4-yl)glycerol 3-phosphate = 3-(imidazol-4-yl)-2-oxopropyl phosphate + H2O</text>
        <dbReference type="Rhea" id="RHEA:11040"/>
        <dbReference type="ChEBI" id="CHEBI:15377"/>
        <dbReference type="ChEBI" id="CHEBI:57766"/>
        <dbReference type="ChEBI" id="CHEBI:58278"/>
        <dbReference type="EC" id="4.2.1.19"/>
    </reaction>
</comment>
<dbReference type="PROSITE" id="PS00954">
    <property type="entry name" value="IGP_DEHYDRATASE_1"/>
    <property type="match status" value="1"/>
</dbReference>
<dbReference type="FunFam" id="3.30.230.40:FF:000003">
    <property type="entry name" value="Imidazoleglycerol-phosphate dehydratase HisB"/>
    <property type="match status" value="1"/>
</dbReference>
<proteinExistence type="inferred from homology"/>